<dbReference type="PIRSF" id="PIRSF002786">
    <property type="entry name" value="XcpX"/>
    <property type="match status" value="1"/>
</dbReference>
<evidence type="ECO:0000256" key="6">
    <source>
        <dbReference type="ARBA" id="ARBA00022692"/>
    </source>
</evidence>
<dbReference type="Gene3D" id="1.10.150.310">
    <property type="entry name" value="Tex RuvX-like domain-like"/>
    <property type="match status" value="1"/>
</dbReference>
<dbReference type="SUPFAM" id="SSF47781">
    <property type="entry name" value="RuvA domain 2-like"/>
    <property type="match status" value="1"/>
</dbReference>
<reference evidence="11" key="2">
    <citation type="submission" date="2006-01" db="EMBL/GenBank/DDBJ databases">
        <authorList>
            <person name="Genoscope"/>
        </authorList>
    </citation>
    <scope>NUCLEOTIDE SEQUENCE</scope>
</reference>
<organism evidence="11">
    <name type="scientific">Kuenenia stuttgartiensis</name>
    <dbReference type="NCBI Taxonomy" id="174633"/>
    <lineage>
        <taxon>Bacteria</taxon>
        <taxon>Pseudomonadati</taxon>
        <taxon>Planctomycetota</taxon>
        <taxon>Candidatus Brocadiia</taxon>
        <taxon>Candidatus Brocadiales</taxon>
        <taxon>Candidatus Brocadiaceae</taxon>
        <taxon>Candidatus Kuenenia</taxon>
    </lineage>
</organism>
<keyword evidence="3" id="KW-0813">Transport</keyword>
<proteinExistence type="inferred from homology"/>
<evidence type="ECO:0000256" key="4">
    <source>
        <dbReference type="ARBA" id="ARBA00022475"/>
    </source>
</evidence>
<evidence type="ECO:0000256" key="1">
    <source>
        <dbReference type="ARBA" id="ARBA00004533"/>
    </source>
</evidence>
<keyword evidence="8" id="KW-1133">Transmembrane helix</keyword>
<keyword evidence="4" id="KW-1003">Cell membrane</keyword>
<evidence type="ECO:0000256" key="7">
    <source>
        <dbReference type="ARBA" id="ARBA00022927"/>
    </source>
</evidence>
<reference evidence="11" key="1">
    <citation type="journal article" date="2006" name="Nature">
        <title>Deciphering the evolution and metabolism of an anammox bacterium from a community genome.</title>
        <authorList>
            <person name="Strous M."/>
            <person name="Pelletier E."/>
            <person name="Mangenot S."/>
            <person name="Rattei T."/>
            <person name="Lehner A."/>
            <person name="Taylor M.W."/>
            <person name="Horn M."/>
            <person name="Daims H."/>
            <person name="Bartol-Mavel D."/>
            <person name="Wincker P."/>
            <person name="Barbe V."/>
            <person name="Fonknechten N."/>
            <person name="Vallenet D."/>
            <person name="Segurens B."/>
            <person name="Schenowitz-Truong C."/>
            <person name="Medigue C."/>
            <person name="Collingro A."/>
            <person name="Snel B."/>
            <person name="Dutilh B.E."/>
            <person name="OpDenCamp H.J.M."/>
            <person name="vanDerDrift C."/>
            <person name="Cirpus I."/>
            <person name="vanDePas-Schoonen K.T."/>
            <person name="Harhangi H.R."/>
            <person name="vanNiftrik L."/>
            <person name="Schmid M."/>
            <person name="Keltjens J."/>
            <person name="vanDeVossenberg J."/>
            <person name="Kartal B."/>
            <person name="Meier H."/>
            <person name="Frishman D."/>
            <person name="Huynen M.A."/>
            <person name="Mewes H."/>
            <person name="Weissenbach J."/>
            <person name="Jetten M.S.M."/>
            <person name="Wagner M."/>
            <person name="LePaslier D."/>
        </authorList>
    </citation>
    <scope>NUCLEOTIDE SEQUENCE</scope>
</reference>
<dbReference type="PANTHER" id="PTHR38831">
    <property type="entry name" value="TYPE II SECRETION SYSTEM PROTEIN K"/>
    <property type="match status" value="1"/>
</dbReference>
<comment type="subcellular location">
    <subcellularLocation>
        <location evidence="1">Cell inner membrane</location>
    </subcellularLocation>
</comment>
<dbReference type="AlphaFoldDB" id="Q1Q6D8"/>
<dbReference type="EMBL" id="CT573071">
    <property type="protein sequence ID" value="CAJ73138.1"/>
    <property type="molecule type" value="Genomic_DNA"/>
</dbReference>
<dbReference type="Pfam" id="PF21687">
    <property type="entry name" value="T2SSK_1st"/>
    <property type="match status" value="1"/>
</dbReference>
<sequence length="309" mass="34868">MVVIGFIALSFTRNTGIAIKTELAFTERIKNVYAARGACIYAIKMLLLPEKQVKKTEDNKKKPRGKEKKGQSVRQWVPSNKPYSVLIGDRNCDVHIHDESGKININKITDETKQGFIKFLLALKIEEHAAEIITDSILDWVDEDDLHHVNGAEKNYYSSLPEPYEPKNGAFEIIEELTLVKGVTPQVFELLREHVTIYGAGKINVNFASKEVLLSVPDISPEIVDAIIQYRDENGKIEKFGDLKELFRGYGVIGKSFQEVTKYLTVYDSSFLTINALSHPEKSENSYGSYKMIVRKGSGDFTIIAVYPD</sequence>
<accession>Q1Q6D8</accession>
<evidence type="ECO:0000256" key="9">
    <source>
        <dbReference type="ARBA" id="ARBA00023136"/>
    </source>
</evidence>
<evidence type="ECO:0000313" key="11">
    <source>
        <dbReference type="EMBL" id="CAJ73138.1"/>
    </source>
</evidence>
<evidence type="ECO:0000259" key="10">
    <source>
        <dbReference type="Pfam" id="PF21687"/>
    </source>
</evidence>
<keyword evidence="9" id="KW-0472">Membrane</keyword>
<dbReference type="Gene3D" id="1.10.40.60">
    <property type="entry name" value="EpsJ-like"/>
    <property type="match status" value="1"/>
</dbReference>
<gene>
    <name evidence="11" type="primary">xpsK</name>
    <name evidence="11" type="ORF">kuste2392</name>
</gene>
<dbReference type="InterPro" id="IPR005628">
    <property type="entry name" value="GspK"/>
</dbReference>
<dbReference type="InterPro" id="IPR010994">
    <property type="entry name" value="RuvA_2-like"/>
</dbReference>
<dbReference type="PANTHER" id="PTHR38831:SF2">
    <property type="entry name" value="TYPE II SECRETION SYSTEM PROTEIN K"/>
    <property type="match status" value="1"/>
</dbReference>
<keyword evidence="6" id="KW-0812">Transmembrane</keyword>
<dbReference type="GO" id="GO:0009306">
    <property type="term" value="P:protein secretion"/>
    <property type="evidence" value="ECO:0007669"/>
    <property type="project" value="InterPro"/>
</dbReference>
<protein>
    <submittedName>
        <fullName evidence="11">Similar to general secretory pathway protein K</fullName>
    </submittedName>
</protein>
<dbReference type="SUPFAM" id="SSF158544">
    <property type="entry name" value="GspK insert domain-like"/>
    <property type="match status" value="1"/>
</dbReference>
<evidence type="ECO:0000256" key="3">
    <source>
        <dbReference type="ARBA" id="ARBA00022448"/>
    </source>
</evidence>
<feature type="domain" description="T2SS protein K first SAM-like" evidence="10">
    <location>
        <begin position="101"/>
        <end position="198"/>
    </location>
</feature>
<keyword evidence="5" id="KW-0997">Cell inner membrane</keyword>
<dbReference type="GO" id="GO:0005886">
    <property type="term" value="C:plasma membrane"/>
    <property type="evidence" value="ECO:0007669"/>
    <property type="project" value="UniProtKB-SubCell"/>
</dbReference>
<evidence type="ECO:0000256" key="2">
    <source>
        <dbReference type="ARBA" id="ARBA00007246"/>
    </source>
</evidence>
<evidence type="ECO:0000256" key="5">
    <source>
        <dbReference type="ARBA" id="ARBA00022519"/>
    </source>
</evidence>
<dbReference type="InterPro" id="IPR049031">
    <property type="entry name" value="T2SSK_SAM-like_1st"/>
</dbReference>
<comment type="similarity">
    <text evidence="2">Belongs to the GSP K family.</text>
</comment>
<keyword evidence="7" id="KW-0653">Protein transport</keyword>
<dbReference type="InterPro" id="IPR038072">
    <property type="entry name" value="GspK_central_sf"/>
</dbReference>
<dbReference type="Pfam" id="PF12836">
    <property type="entry name" value="HHH_3"/>
    <property type="match status" value="1"/>
</dbReference>
<evidence type="ECO:0000256" key="8">
    <source>
        <dbReference type="ARBA" id="ARBA00022989"/>
    </source>
</evidence>
<name>Q1Q6D8_KUEST</name>